<sequence>MTRCHDLRAAVLVVQRAREAAHAANARAAREGGDRASCEADLLSLRFALHRAAQDARAAGCDIDDLVEPGVGVGDFRP</sequence>
<organism evidence="1">
    <name type="scientific">uncultured Acidimicrobiales bacterium</name>
    <dbReference type="NCBI Taxonomy" id="310071"/>
    <lineage>
        <taxon>Bacteria</taxon>
        <taxon>Bacillati</taxon>
        <taxon>Actinomycetota</taxon>
        <taxon>Acidimicrobiia</taxon>
        <taxon>Acidimicrobiales</taxon>
        <taxon>environmental samples</taxon>
    </lineage>
</organism>
<dbReference type="EMBL" id="CADCTF010000014">
    <property type="protein sequence ID" value="CAA9215357.1"/>
    <property type="molecule type" value="Genomic_DNA"/>
</dbReference>
<gene>
    <name evidence="1" type="ORF">AVDCRST_MAG50-176</name>
</gene>
<evidence type="ECO:0000313" key="1">
    <source>
        <dbReference type="EMBL" id="CAA9215357.1"/>
    </source>
</evidence>
<dbReference type="AlphaFoldDB" id="A0A6J4H6P7"/>
<reference evidence="1" key="1">
    <citation type="submission" date="2020-02" db="EMBL/GenBank/DDBJ databases">
        <authorList>
            <person name="Meier V. D."/>
        </authorList>
    </citation>
    <scope>NUCLEOTIDE SEQUENCE</scope>
    <source>
        <strain evidence="1">AVDCRST_MAG50</strain>
    </source>
</reference>
<proteinExistence type="predicted"/>
<protein>
    <submittedName>
        <fullName evidence="1">Uncharacterized protein</fullName>
    </submittedName>
</protein>
<accession>A0A6J4H6P7</accession>
<name>A0A6J4H6P7_9ACTN</name>